<dbReference type="Gene3D" id="1.10.10.10">
    <property type="entry name" value="Winged helix-like DNA-binding domain superfamily/Winged helix DNA-binding domain"/>
    <property type="match status" value="1"/>
</dbReference>
<dbReference type="PRINTS" id="PR00035">
    <property type="entry name" value="HTHGNTR"/>
</dbReference>
<dbReference type="RefSeq" id="WP_171779309.1">
    <property type="nucleotide sequence ID" value="NZ_CP045276.1"/>
</dbReference>
<dbReference type="PANTHER" id="PTHR43537">
    <property type="entry name" value="TRANSCRIPTIONAL REGULATOR, GNTR FAMILY"/>
    <property type="match status" value="1"/>
</dbReference>
<gene>
    <name evidence="5" type="ORF">FDZ14_35095</name>
</gene>
<dbReference type="Gene3D" id="1.20.120.530">
    <property type="entry name" value="GntR ligand-binding domain-like"/>
    <property type="match status" value="1"/>
</dbReference>
<dbReference type="AlphaFoldDB" id="A0A6M6E9Y7"/>
<dbReference type="SUPFAM" id="SSF48008">
    <property type="entry name" value="GntR ligand-binding domain-like"/>
    <property type="match status" value="1"/>
</dbReference>
<sequence>MNKSMTQKKAFMEIMEKIKIKINDGTFPVGTKLPSERILTQEFQTSRGTVREALRALEIIGVIESKVGQGTFVKTTNFSEEDKLLEIAQQTSPLELFEARFAIEPFLAELAARNATPDDFLLIEDCLQRTKISLGNFEEFEKLDAEFHHLISKASKTSLLQSFLGLINKVRDEKLWGTLKARSLNKERTHVYYQQHVSIYEAIKDRNLGQARECTILHIKTVRFNMLGE</sequence>
<proteinExistence type="predicted"/>
<dbReference type="Pfam" id="PF07729">
    <property type="entry name" value="FCD"/>
    <property type="match status" value="1"/>
</dbReference>
<reference evidence="5 6" key="1">
    <citation type="submission" date="2019-10" db="EMBL/GenBank/DDBJ databases">
        <title>Complete genome sequences for adaption low water activity.</title>
        <authorList>
            <person name="Zhao L."/>
            <person name="Zhong J."/>
        </authorList>
    </citation>
    <scope>NUCLEOTIDE SEQUENCE [LARGE SCALE GENOMIC DNA]</scope>
    <source>
        <strain evidence="5 6">FDU301</strain>
        <plasmid evidence="6">pfdu301d</plasmid>
    </source>
</reference>
<feature type="domain" description="HTH gntR-type" evidence="4">
    <location>
        <begin position="8"/>
        <end position="76"/>
    </location>
</feature>
<dbReference type="EMBL" id="CP045276">
    <property type="protein sequence ID" value="QJX81337.1"/>
    <property type="molecule type" value="Genomic_DNA"/>
</dbReference>
<dbReference type="GO" id="GO:0003677">
    <property type="term" value="F:DNA binding"/>
    <property type="evidence" value="ECO:0007669"/>
    <property type="project" value="UniProtKB-KW"/>
</dbReference>
<dbReference type="InterPro" id="IPR011711">
    <property type="entry name" value="GntR_C"/>
</dbReference>
<dbReference type="Proteomes" id="UP000501076">
    <property type="component" value="Plasmid pFDU301D"/>
</dbReference>
<keyword evidence="2" id="KW-0238">DNA-binding</keyword>
<evidence type="ECO:0000256" key="1">
    <source>
        <dbReference type="ARBA" id="ARBA00023015"/>
    </source>
</evidence>
<protein>
    <submittedName>
        <fullName evidence="5">FCD domain-containing protein</fullName>
    </submittedName>
</protein>
<dbReference type="InterPro" id="IPR008920">
    <property type="entry name" value="TF_FadR/GntR_C"/>
</dbReference>
<dbReference type="PANTHER" id="PTHR43537:SF5">
    <property type="entry name" value="UXU OPERON TRANSCRIPTIONAL REGULATOR"/>
    <property type="match status" value="1"/>
</dbReference>
<geneLocation type="plasmid" evidence="6">
    <name>pfdu301d</name>
</geneLocation>
<dbReference type="InterPro" id="IPR036390">
    <property type="entry name" value="WH_DNA-bd_sf"/>
</dbReference>
<name>A0A6M6E9Y7_PRIMG</name>
<keyword evidence="3" id="KW-0804">Transcription</keyword>
<dbReference type="PROSITE" id="PS50949">
    <property type="entry name" value="HTH_GNTR"/>
    <property type="match status" value="1"/>
</dbReference>
<dbReference type="SMART" id="SM00345">
    <property type="entry name" value="HTH_GNTR"/>
    <property type="match status" value="1"/>
</dbReference>
<evidence type="ECO:0000259" key="4">
    <source>
        <dbReference type="PROSITE" id="PS50949"/>
    </source>
</evidence>
<dbReference type="InterPro" id="IPR000524">
    <property type="entry name" value="Tscrpt_reg_HTH_GntR"/>
</dbReference>
<keyword evidence="1" id="KW-0805">Transcription regulation</keyword>
<evidence type="ECO:0000313" key="6">
    <source>
        <dbReference type="Proteomes" id="UP000501076"/>
    </source>
</evidence>
<evidence type="ECO:0000256" key="3">
    <source>
        <dbReference type="ARBA" id="ARBA00023163"/>
    </source>
</evidence>
<evidence type="ECO:0000313" key="5">
    <source>
        <dbReference type="EMBL" id="QJX81337.1"/>
    </source>
</evidence>
<dbReference type="Pfam" id="PF00392">
    <property type="entry name" value="GntR"/>
    <property type="match status" value="1"/>
</dbReference>
<dbReference type="CDD" id="cd07377">
    <property type="entry name" value="WHTH_GntR"/>
    <property type="match status" value="1"/>
</dbReference>
<dbReference type="SMART" id="SM00895">
    <property type="entry name" value="FCD"/>
    <property type="match status" value="1"/>
</dbReference>
<accession>A0A6M6E9Y7</accession>
<dbReference type="GO" id="GO:0003700">
    <property type="term" value="F:DNA-binding transcription factor activity"/>
    <property type="evidence" value="ECO:0007669"/>
    <property type="project" value="InterPro"/>
</dbReference>
<organism evidence="5 6">
    <name type="scientific">Priestia megaterium</name>
    <name type="common">Bacillus megaterium</name>
    <dbReference type="NCBI Taxonomy" id="1404"/>
    <lineage>
        <taxon>Bacteria</taxon>
        <taxon>Bacillati</taxon>
        <taxon>Bacillota</taxon>
        <taxon>Bacilli</taxon>
        <taxon>Bacillales</taxon>
        <taxon>Bacillaceae</taxon>
        <taxon>Priestia</taxon>
    </lineage>
</organism>
<evidence type="ECO:0000256" key="2">
    <source>
        <dbReference type="ARBA" id="ARBA00023125"/>
    </source>
</evidence>
<dbReference type="SUPFAM" id="SSF46785">
    <property type="entry name" value="Winged helix' DNA-binding domain"/>
    <property type="match status" value="1"/>
</dbReference>
<keyword evidence="5" id="KW-0614">Plasmid</keyword>
<dbReference type="InterPro" id="IPR036388">
    <property type="entry name" value="WH-like_DNA-bd_sf"/>
</dbReference>